<reference evidence="1" key="2">
    <citation type="journal article" date="2021" name="PeerJ">
        <title>Extensive microbial diversity within the chicken gut microbiome revealed by metagenomics and culture.</title>
        <authorList>
            <person name="Gilroy R."/>
            <person name="Ravi A."/>
            <person name="Getino M."/>
            <person name="Pursley I."/>
            <person name="Horton D.L."/>
            <person name="Alikhan N.F."/>
            <person name="Baker D."/>
            <person name="Gharbi K."/>
            <person name="Hall N."/>
            <person name="Watson M."/>
            <person name="Adriaenssens E.M."/>
            <person name="Foster-Nyarko E."/>
            <person name="Jarju S."/>
            <person name="Secka A."/>
            <person name="Antonio M."/>
            <person name="Oren A."/>
            <person name="Chaudhuri R.R."/>
            <person name="La Ragione R."/>
            <person name="Hildebrand F."/>
            <person name="Pallen M.J."/>
        </authorList>
    </citation>
    <scope>NUCLEOTIDE SEQUENCE</scope>
    <source>
        <strain evidence="1">E3-2379</strain>
    </source>
</reference>
<dbReference type="Proteomes" id="UP000823618">
    <property type="component" value="Unassembled WGS sequence"/>
</dbReference>
<sequence>MKTEIEDSNFREAQEIGEHLQSLIQATNEKKTGLNITVAQTDYSEFPNIRLYLDIIDSNGNVVERIDQNMFFISEKRSGQSDFKNSSIIGSSIE</sequence>
<evidence type="ECO:0000313" key="2">
    <source>
        <dbReference type="Proteomes" id="UP000823618"/>
    </source>
</evidence>
<reference evidence="1" key="1">
    <citation type="submission" date="2020-10" db="EMBL/GenBank/DDBJ databases">
        <authorList>
            <person name="Gilroy R."/>
        </authorList>
    </citation>
    <scope>NUCLEOTIDE SEQUENCE</scope>
    <source>
        <strain evidence="1">E3-2379</strain>
    </source>
</reference>
<evidence type="ECO:0000313" key="1">
    <source>
        <dbReference type="EMBL" id="MBO8462536.1"/>
    </source>
</evidence>
<name>A0A9D9HZU5_9FIRM</name>
<dbReference type="EMBL" id="JADIML010000034">
    <property type="protein sequence ID" value="MBO8462536.1"/>
    <property type="molecule type" value="Genomic_DNA"/>
</dbReference>
<protein>
    <submittedName>
        <fullName evidence="1">Uncharacterized protein</fullName>
    </submittedName>
</protein>
<gene>
    <name evidence="1" type="ORF">IAC13_01235</name>
</gene>
<dbReference type="AlphaFoldDB" id="A0A9D9HZU5"/>
<comment type="caution">
    <text evidence="1">The sequence shown here is derived from an EMBL/GenBank/DDBJ whole genome shotgun (WGS) entry which is preliminary data.</text>
</comment>
<organism evidence="1 2">
    <name type="scientific">Candidatus Scybalomonas excrementavium</name>
    <dbReference type="NCBI Taxonomy" id="2840943"/>
    <lineage>
        <taxon>Bacteria</taxon>
        <taxon>Bacillati</taxon>
        <taxon>Bacillota</taxon>
        <taxon>Clostridia</taxon>
        <taxon>Lachnospirales</taxon>
        <taxon>Lachnospiraceae</taxon>
        <taxon>Lachnospiraceae incertae sedis</taxon>
        <taxon>Candidatus Scybalomonas</taxon>
    </lineage>
</organism>
<proteinExistence type="predicted"/>
<accession>A0A9D9HZU5</accession>